<dbReference type="EMBL" id="BART01007259">
    <property type="protein sequence ID" value="GAG55414.1"/>
    <property type="molecule type" value="Genomic_DNA"/>
</dbReference>
<accession>X0YHB1</accession>
<comment type="caution">
    <text evidence="1">The sequence shown here is derived from an EMBL/GenBank/DDBJ whole genome shotgun (WGS) entry which is preliminary data.</text>
</comment>
<protein>
    <submittedName>
        <fullName evidence="1">Uncharacterized protein</fullName>
    </submittedName>
</protein>
<evidence type="ECO:0000313" key="1">
    <source>
        <dbReference type="EMBL" id="GAG55414.1"/>
    </source>
</evidence>
<proteinExistence type="predicted"/>
<dbReference type="AlphaFoldDB" id="X0YHB1"/>
<organism evidence="1">
    <name type="scientific">marine sediment metagenome</name>
    <dbReference type="NCBI Taxonomy" id="412755"/>
    <lineage>
        <taxon>unclassified sequences</taxon>
        <taxon>metagenomes</taxon>
        <taxon>ecological metagenomes</taxon>
    </lineage>
</organism>
<name>X0YHB1_9ZZZZ</name>
<sequence>MEKFYLITKWDSGGGAIIIFKDGVPLNLDHRIYGEHIGYIDTIKGILEIGETEVDRLIGGQATPLGEWIPDDS</sequence>
<gene>
    <name evidence="1" type="ORF">S01H4_16547</name>
</gene>
<reference evidence="1" key="1">
    <citation type="journal article" date="2014" name="Front. Microbiol.">
        <title>High frequency of phylogenetically diverse reductive dehalogenase-homologous genes in deep subseafloor sedimentary metagenomes.</title>
        <authorList>
            <person name="Kawai M."/>
            <person name="Futagami T."/>
            <person name="Toyoda A."/>
            <person name="Takaki Y."/>
            <person name="Nishi S."/>
            <person name="Hori S."/>
            <person name="Arai W."/>
            <person name="Tsubouchi T."/>
            <person name="Morono Y."/>
            <person name="Uchiyama I."/>
            <person name="Ito T."/>
            <person name="Fujiyama A."/>
            <person name="Inagaki F."/>
            <person name="Takami H."/>
        </authorList>
    </citation>
    <scope>NUCLEOTIDE SEQUENCE</scope>
    <source>
        <strain evidence="1">Expedition CK06-06</strain>
    </source>
</reference>